<evidence type="ECO:0000313" key="3">
    <source>
        <dbReference type="Proteomes" id="UP000230646"/>
    </source>
</evidence>
<dbReference type="GO" id="GO:0003677">
    <property type="term" value="F:DNA binding"/>
    <property type="evidence" value="ECO:0007669"/>
    <property type="project" value="InterPro"/>
</dbReference>
<comment type="caution">
    <text evidence="2">The sequence shown here is derived from an EMBL/GenBank/DDBJ whole genome shotgun (WGS) entry which is preliminary data.</text>
</comment>
<evidence type="ECO:0000313" key="2">
    <source>
        <dbReference type="EMBL" id="PIY33564.1"/>
    </source>
</evidence>
<dbReference type="GO" id="GO:0006313">
    <property type="term" value="P:DNA transposition"/>
    <property type="evidence" value="ECO:0007669"/>
    <property type="project" value="InterPro"/>
</dbReference>
<dbReference type="PANTHER" id="PTHR33360">
    <property type="entry name" value="TRANSPOSASE FOR INSERTION SEQUENCE ELEMENT IS200"/>
    <property type="match status" value="1"/>
</dbReference>
<accession>A0A2M7PT98</accession>
<protein>
    <submittedName>
        <fullName evidence="2">IS200/IS605 family transposase</fullName>
    </submittedName>
</protein>
<dbReference type="EMBL" id="PFKO01000063">
    <property type="protein sequence ID" value="PIY33564.1"/>
    <property type="molecule type" value="Genomic_DNA"/>
</dbReference>
<dbReference type="InterPro" id="IPR036515">
    <property type="entry name" value="Transposase_17_sf"/>
</dbReference>
<dbReference type="Proteomes" id="UP000230646">
    <property type="component" value="Unassembled WGS sequence"/>
</dbReference>
<dbReference type="SMART" id="SM01321">
    <property type="entry name" value="Y1_Tnp"/>
    <property type="match status" value="1"/>
</dbReference>
<dbReference type="InterPro" id="IPR002686">
    <property type="entry name" value="Transposase_17"/>
</dbReference>
<sequence length="138" mass="16050">MPNLYQSLSHSRWNCKYHLIFIPKKRQKVLFGQIRQDLVKIFHELANQKESRIVEGSLSIDHVHMCIEIPPKYAVSSVIGFLKGKSAIAIARTFHGKTRNYNGAHFWARGYAVSTVGFDEEIIKQYIREQSDNENRLF</sequence>
<feature type="domain" description="Transposase IS200-like" evidence="1">
    <location>
        <begin position="12"/>
        <end position="130"/>
    </location>
</feature>
<reference evidence="2 3" key="1">
    <citation type="submission" date="2017-09" db="EMBL/GenBank/DDBJ databases">
        <title>Depth-based differentiation of microbial function through sediment-hosted aquifers and enrichment of novel symbionts in the deep terrestrial subsurface.</title>
        <authorList>
            <person name="Probst A.J."/>
            <person name="Ladd B."/>
            <person name="Jarett J.K."/>
            <person name="Geller-Mcgrath D.E."/>
            <person name="Sieber C.M."/>
            <person name="Emerson J.B."/>
            <person name="Anantharaman K."/>
            <person name="Thomas B.C."/>
            <person name="Malmstrom R."/>
            <person name="Stieglmeier M."/>
            <person name="Klingl A."/>
            <person name="Woyke T."/>
            <person name="Ryan C.M."/>
            <person name="Banfield J.F."/>
        </authorList>
    </citation>
    <scope>NUCLEOTIDE SEQUENCE [LARGE SCALE GENOMIC DNA]</scope>
    <source>
        <strain evidence="2">CG_4_10_14_3_um_filter_34_13</strain>
    </source>
</reference>
<dbReference type="NCBIfam" id="NF033573">
    <property type="entry name" value="transpos_IS200"/>
    <property type="match status" value="1"/>
</dbReference>
<dbReference type="SUPFAM" id="SSF143422">
    <property type="entry name" value="Transposase IS200-like"/>
    <property type="match status" value="1"/>
</dbReference>
<proteinExistence type="predicted"/>
<dbReference type="AlphaFoldDB" id="A0A2M7PT98"/>
<name>A0A2M7PT98_9BACT</name>
<dbReference type="RefSeq" id="WP_406606876.1">
    <property type="nucleotide sequence ID" value="NZ_PFKO01000063.1"/>
</dbReference>
<evidence type="ECO:0000259" key="1">
    <source>
        <dbReference type="SMART" id="SM01321"/>
    </source>
</evidence>
<dbReference type="GO" id="GO:0004803">
    <property type="term" value="F:transposase activity"/>
    <property type="evidence" value="ECO:0007669"/>
    <property type="project" value="InterPro"/>
</dbReference>
<dbReference type="Gene3D" id="3.30.70.1290">
    <property type="entry name" value="Transposase IS200-like"/>
    <property type="match status" value="1"/>
</dbReference>
<dbReference type="Pfam" id="PF01797">
    <property type="entry name" value="Y1_Tnp"/>
    <property type="match status" value="1"/>
</dbReference>
<dbReference type="PANTHER" id="PTHR33360:SF2">
    <property type="entry name" value="TRANSPOSASE FOR INSERTION SEQUENCE ELEMENT IS200"/>
    <property type="match status" value="1"/>
</dbReference>
<organism evidence="2 3">
    <name type="scientific">Candidatus Infernicultor aquiphilus</name>
    <dbReference type="NCBI Taxonomy" id="1805029"/>
    <lineage>
        <taxon>Bacteria</taxon>
        <taxon>Pseudomonadati</taxon>
        <taxon>Atribacterota</taxon>
        <taxon>Candidatus Phoenicimicrobiia</taxon>
        <taxon>Candidatus Pheonicimicrobiales</taxon>
        <taxon>Candidatus Phoenicimicrobiaceae</taxon>
        <taxon>Candidatus Infernicultor</taxon>
    </lineage>
</organism>
<gene>
    <name evidence="2" type="ORF">COZ07_01705</name>
</gene>